<dbReference type="Pfam" id="PF14363">
    <property type="entry name" value="AAA_assoc"/>
    <property type="match status" value="1"/>
</dbReference>
<comment type="caution">
    <text evidence="5">The sequence shown here is derived from an EMBL/GenBank/DDBJ whole genome shotgun (WGS) entry which is preliminary data.</text>
</comment>
<dbReference type="InterPro" id="IPR027417">
    <property type="entry name" value="P-loop_NTPase"/>
</dbReference>
<organism evidence="5 6">
    <name type="scientific">Punica granatum</name>
    <name type="common">Pomegranate</name>
    <dbReference type="NCBI Taxonomy" id="22663"/>
    <lineage>
        <taxon>Eukaryota</taxon>
        <taxon>Viridiplantae</taxon>
        <taxon>Streptophyta</taxon>
        <taxon>Embryophyta</taxon>
        <taxon>Tracheophyta</taxon>
        <taxon>Spermatophyta</taxon>
        <taxon>Magnoliopsida</taxon>
        <taxon>eudicotyledons</taxon>
        <taxon>Gunneridae</taxon>
        <taxon>Pentapetalae</taxon>
        <taxon>rosids</taxon>
        <taxon>malvids</taxon>
        <taxon>Myrtales</taxon>
        <taxon>Lythraceae</taxon>
        <taxon>Punica</taxon>
    </lineage>
</organism>
<dbReference type="Pfam" id="PF25568">
    <property type="entry name" value="AAA_lid_At3g28540"/>
    <property type="match status" value="1"/>
</dbReference>
<dbReference type="SUPFAM" id="SSF52540">
    <property type="entry name" value="P-loop containing nucleoside triphosphate hydrolases"/>
    <property type="match status" value="1"/>
</dbReference>
<evidence type="ECO:0000256" key="1">
    <source>
        <dbReference type="ARBA" id="ARBA00022801"/>
    </source>
</evidence>
<dbReference type="GO" id="GO:0005524">
    <property type="term" value="F:ATP binding"/>
    <property type="evidence" value="ECO:0007669"/>
    <property type="project" value="UniProtKB-KW"/>
</dbReference>
<name>A0A2I0KUM6_PUNGR</name>
<feature type="domain" description="AAA-type ATPase N-terminal" evidence="3">
    <location>
        <begin position="21"/>
        <end position="105"/>
    </location>
</feature>
<evidence type="ECO:0000259" key="4">
    <source>
        <dbReference type="Pfam" id="PF25568"/>
    </source>
</evidence>
<dbReference type="PANTHER" id="PTHR23070">
    <property type="entry name" value="BCS1 AAA-TYPE ATPASE"/>
    <property type="match status" value="1"/>
</dbReference>
<reference evidence="5 6" key="1">
    <citation type="submission" date="2017-11" db="EMBL/GenBank/DDBJ databases">
        <title>De-novo sequencing of pomegranate (Punica granatum L.) genome.</title>
        <authorList>
            <person name="Akparov Z."/>
            <person name="Amiraslanov A."/>
            <person name="Hajiyeva S."/>
            <person name="Abbasov M."/>
            <person name="Kaur K."/>
            <person name="Hamwieh A."/>
            <person name="Solovyev V."/>
            <person name="Salamov A."/>
            <person name="Braich B."/>
            <person name="Kosarev P."/>
            <person name="Mahmoud A."/>
            <person name="Hajiyev E."/>
            <person name="Babayeva S."/>
            <person name="Izzatullayeva V."/>
            <person name="Mammadov A."/>
            <person name="Mammadov A."/>
            <person name="Sharifova S."/>
            <person name="Ojaghi J."/>
            <person name="Eynullazada K."/>
            <person name="Bayramov B."/>
            <person name="Abdulazimova A."/>
            <person name="Shahmuradov I."/>
        </authorList>
    </citation>
    <scope>NUCLEOTIDE SEQUENCE [LARGE SCALE GENOMIC DNA]</scope>
    <source>
        <strain evidence="6">cv. AG2017</strain>
        <tissue evidence="5">Leaf</tissue>
    </source>
</reference>
<accession>A0A2I0KUM6</accession>
<feature type="domain" description="AAA+ ATPase At3g28540-like C-terminal" evidence="4">
    <location>
        <begin position="212"/>
        <end position="279"/>
    </location>
</feature>
<dbReference type="InterPro" id="IPR050747">
    <property type="entry name" value="Mitochondrial_chaperone_BCS1"/>
</dbReference>
<keyword evidence="1" id="KW-0378">Hydrolase</keyword>
<proteinExistence type="predicted"/>
<dbReference type="GO" id="GO:0016787">
    <property type="term" value="F:hydrolase activity"/>
    <property type="evidence" value="ECO:0007669"/>
    <property type="project" value="UniProtKB-KW"/>
</dbReference>
<evidence type="ECO:0000313" key="5">
    <source>
        <dbReference type="EMBL" id="PKI72179.1"/>
    </source>
</evidence>
<dbReference type="EMBL" id="PGOL01000338">
    <property type="protein sequence ID" value="PKI72179.1"/>
    <property type="molecule type" value="Genomic_DNA"/>
</dbReference>
<dbReference type="AlphaFoldDB" id="A0A2I0KUM6"/>
<sequence length="348" mass="39756">MENFSCGSEMSWAKAIFMVWEYLHASISHWLARLTFRVTLVIEEYEGLVKNEVYEAAQEVFSARISKLTRLRVLKPKNQKELSILSETGTKFVDKFNGTKLRWVHSLRKVYGGFKVVNSYSSHIIEVATSLKREKKTLKLLTLGIRRYSYDYDRKTKRQEVTLSGMLNFIDGLLSSCGDERIIVSTTNHKEKLILALLCPGRKDAHVMMSYCSPCGFGQLASSYLYLSDHFLFRDIKDLLKTAEVTPADVAEQLLRGGGEPDDMLWDFVEFLMENKNGNNEFKAKKLNQTKKVKAKKKIEENPDKKETSKCVLLKEIEDLIGSLKFTTAEIAEQLLKGPTGLLMLLRA</sequence>
<keyword evidence="2" id="KW-0547">Nucleotide-binding</keyword>
<dbReference type="InterPro" id="IPR025753">
    <property type="entry name" value="AAA_N_dom"/>
</dbReference>
<dbReference type="InterPro" id="IPR058017">
    <property type="entry name" value="At3g28540-like_C"/>
</dbReference>
<evidence type="ECO:0000259" key="3">
    <source>
        <dbReference type="Pfam" id="PF14363"/>
    </source>
</evidence>
<dbReference type="Proteomes" id="UP000233551">
    <property type="component" value="Unassembled WGS sequence"/>
</dbReference>
<dbReference type="Gene3D" id="6.10.280.40">
    <property type="match status" value="1"/>
</dbReference>
<protein>
    <submittedName>
        <fullName evidence="5">Uncharacterized protein</fullName>
    </submittedName>
</protein>
<dbReference type="STRING" id="22663.A0A2I0KUM6"/>
<dbReference type="Gene3D" id="3.40.50.300">
    <property type="entry name" value="P-loop containing nucleotide triphosphate hydrolases"/>
    <property type="match status" value="1"/>
</dbReference>
<gene>
    <name evidence="5" type="ORF">CRG98_007448</name>
</gene>
<evidence type="ECO:0000256" key="2">
    <source>
        <dbReference type="ARBA" id="ARBA00022840"/>
    </source>
</evidence>
<keyword evidence="6" id="KW-1185">Reference proteome</keyword>
<keyword evidence="2" id="KW-0067">ATP-binding</keyword>
<evidence type="ECO:0000313" key="6">
    <source>
        <dbReference type="Proteomes" id="UP000233551"/>
    </source>
</evidence>